<dbReference type="GO" id="GO:0001681">
    <property type="term" value="F:sialate O-acetylesterase activity"/>
    <property type="evidence" value="ECO:0007669"/>
    <property type="project" value="InterPro"/>
</dbReference>
<dbReference type="Gene3D" id="3.40.50.1110">
    <property type="entry name" value="SGNH hydrolase"/>
    <property type="match status" value="1"/>
</dbReference>
<protein>
    <recommendedName>
        <fullName evidence="4">Sialate O-acetylesterase domain-containing protein</fullName>
    </recommendedName>
</protein>
<feature type="signal peptide" evidence="3">
    <location>
        <begin position="1"/>
        <end position="33"/>
    </location>
</feature>
<dbReference type="InterPro" id="IPR039329">
    <property type="entry name" value="SIAE"/>
</dbReference>
<dbReference type="PANTHER" id="PTHR22901">
    <property type="entry name" value="SIALATE O-ACETYLESTERASE"/>
    <property type="match status" value="1"/>
</dbReference>
<evidence type="ECO:0000256" key="3">
    <source>
        <dbReference type="SAM" id="SignalP"/>
    </source>
</evidence>
<feature type="domain" description="Sialate O-acetylesterase" evidence="4">
    <location>
        <begin position="116"/>
        <end position="237"/>
    </location>
</feature>
<keyword evidence="3" id="KW-0732">Signal</keyword>
<dbReference type="InterPro" id="IPR013783">
    <property type="entry name" value="Ig-like_fold"/>
</dbReference>
<evidence type="ECO:0000313" key="5">
    <source>
        <dbReference type="EMBL" id="TWT46877.1"/>
    </source>
</evidence>
<keyword evidence="1" id="KW-0378">Hydrolase</keyword>
<reference evidence="5 6" key="1">
    <citation type="submission" date="2019-02" db="EMBL/GenBank/DDBJ databases">
        <title>Deep-cultivation of Planctomycetes and their phenomic and genomic characterization uncovers novel biology.</title>
        <authorList>
            <person name="Wiegand S."/>
            <person name="Jogler M."/>
            <person name="Boedeker C."/>
            <person name="Pinto D."/>
            <person name="Vollmers J."/>
            <person name="Rivas-Marin E."/>
            <person name="Kohn T."/>
            <person name="Peeters S.H."/>
            <person name="Heuer A."/>
            <person name="Rast P."/>
            <person name="Oberbeckmann S."/>
            <person name="Bunk B."/>
            <person name="Jeske O."/>
            <person name="Meyerdierks A."/>
            <person name="Storesund J.E."/>
            <person name="Kallscheuer N."/>
            <person name="Luecker S."/>
            <person name="Lage O.M."/>
            <person name="Pohl T."/>
            <person name="Merkel B.J."/>
            <person name="Hornburger P."/>
            <person name="Mueller R.-W."/>
            <person name="Bruemmer F."/>
            <person name="Labrenz M."/>
            <person name="Spormann A.M."/>
            <person name="Op Den Camp H."/>
            <person name="Overmann J."/>
            <person name="Amann R."/>
            <person name="Jetten M.S.M."/>
            <person name="Mascher T."/>
            <person name="Medema M.H."/>
            <person name="Devos D.P."/>
            <person name="Kaster A.-K."/>
            <person name="Ovreas L."/>
            <person name="Rohde M."/>
            <person name="Galperin M.Y."/>
            <person name="Jogler C."/>
        </authorList>
    </citation>
    <scope>NUCLEOTIDE SEQUENCE [LARGE SCALE GENOMIC DNA]</scope>
    <source>
        <strain evidence="5 6">Pla111</strain>
    </source>
</reference>
<dbReference type="EMBL" id="SJPH01000003">
    <property type="protein sequence ID" value="TWT46877.1"/>
    <property type="molecule type" value="Genomic_DNA"/>
</dbReference>
<sequence length="528" mass="58871" precursor="true">MMLTSISPPASLFGPSRRLAVCVALLVATHAHAEVKLPEVFSDGMVLQRDMPLPIGGTAAPGEQVTVRLAGQQKSTVADGQGNWRVTLEALSAGAVGDLVVTGSNKITLSDVLAGEVWVCSGQSNMRWYVRDAWNADLEIPKANHREIRLLTLNSPGSQTPQTRCDAPWVACTPQTVGGFSAVGYYFGLELHERLKVPVGLIHNAWGGSACEAWIPLDRLEKDPRYAPLLERWEKIVAGYDEAGEQAKHEVRVAKWKKEQAAAKAAGRPAPQRPRLDNPLVGQHRPANLYNSRLTPLMPLPIRGVIWYQGENNAGRAYQYRELFPLMIRSWREAWGQGDFPFYWVQLADFKPMHAEPRESDWAELREAQTLTLDREPHTGQAVIIDLGEVADIHPRKKMEVARRLARLALANEYGFKTAHKSPRFDRLERVDDALVITLKDCDQPLRTVDQPEVLGFTVAGADRKWRHATAEILGKNQIRVHCDQVTDPVAVRYAWADNPVCNLFTTAGLPVTPFRTDDWPGKTIHNQ</sequence>
<dbReference type="Gene3D" id="2.60.40.10">
    <property type="entry name" value="Immunoglobulins"/>
    <property type="match status" value="1"/>
</dbReference>
<comment type="caution">
    <text evidence="5">The sequence shown here is derived from an EMBL/GenBank/DDBJ whole genome shotgun (WGS) entry which is preliminary data.</text>
</comment>
<organism evidence="5 6">
    <name type="scientific">Botrimarina hoheduenensis</name>
    <dbReference type="NCBI Taxonomy" id="2528000"/>
    <lineage>
        <taxon>Bacteria</taxon>
        <taxon>Pseudomonadati</taxon>
        <taxon>Planctomycetota</taxon>
        <taxon>Planctomycetia</taxon>
        <taxon>Pirellulales</taxon>
        <taxon>Lacipirellulaceae</taxon>
        <taxon>Botrimarina</taxon>
    </lineage>
</organism>
<accession>A0A5C5W8R9</accession>
<evidence type="ECO:0000259" key="4">
    <source>
        <dbReference type="Pfam" id="PF03629"/>
    </source>
</evidence>
<evidence type="ECO:0000313" key="6">
    <source>
        <dbReference type="Proteomes" id="UP000318995"/>
    </source>
</evidence>
<dbReference type="Pfam" id="PF03629">
    <property type="entry name" value="SASA"/>
    <property type="match status" value="2"/>
</dbReference>
<dbReference type="AlphaFoldDB" id="A0A5C5W8R9"/>
<proteinExistence type="predicted"/>
<dbReference type="GO" id="GO:0005975">
    <property type="term" value="P:carbohydrate metabolic process"/>
    <property type="evidence" value="ECO:0007669"/>
    <property type="project" value="TreeGrafter"/>
</dbReference>
<dbReference type="InterPro" id="IPR036514">
    <property type="entry name" value="SGNH_hydro_sf"/>
</dbReference>
<dbReference type="SUPFAM" id="SSF52266">
    <property type="entry name" value="SGNH hydrolase"/>
    <property type="match status" value="1"/>
</dbReference>
<dbReference type="RefSeq" id="WP_231930893.1">
    <property type="nucleotide sequence ID" value="NZ_SJPH01000003.1"/>
</dbReference>
<dbReference type="PANTHER" id="PTHR22901:SF0">
    <property type="entry name" value="SIALATE O-ACETYLESTERASE"/>
    <property type="match status" value="1"/>
</dbReference>
<evidence type="ECO:0000256" key="2">
    <source>
        <dbReference type="SAM" id="MobiDB-lite"/>
    </source>
</evidence>
<feature type="chain" id="PRO_5022942573" description="Sialate O-acetylesterase domain-containing protein" evidence="3">
    <location>
        <begin position="34"/>
        <end position="528"/>
    </location>
</feature>
<dbReference type="InterPro" id="IPR005181">
    <property type="entry name" value="SASA"/>
</dbReference>
<keyword evidence="6" id="KW-1185">Reference proteome</keyword>
<dbReference type="Proteomes" id="UP000318995">
    <property type="component" value="Unassembled WGS sequence"/>
</dbReference>
<feature type="domain" description="Sialate O-acetylesterase" evidence="4">
    <location>
        <begin position="301"/>
        <end position="370"/>
    </location>
</feature>
<gene>
    <name evidence="5" type="ORF">Pla111_19790</name>
</gene>
<name>A0A5C5W8R9_9BACT</name>
<feature type="region of interest" description="Disordered" evidence="2">
    <location>
        <begin position="262"/>
        <end position="281"/>
    </location>
</feature>
<evidence type="ECO:0000256" key="1">
    <source>
        <dbReference type="ARBA" id="ARBA00022801"/>
    </source>
</evidence>